<feature type="transmembrane region" description="Helical" evidence="2">
    <location>
        <begin position="49"/>
        <end position="68"/>
    </location>
</feature>
<dbReference type="EMBL" id="JPGN01000042">
    <property type="protein sequence ID" value="KFI19717.1"/>
    <property type="molecule type" value="Genomic_DNA"/>
</dbReference>
<feature type="transmembrane region" description="Helical" evidence="2">
    <location>
        <begin position="242"/>
        <end position="261"/>
    </location>
</feature>
<feature type="region of interest" description="Disordered" evidence="1">
    <location>
        <begin position="291"/>
        <end position="325"/>
    </location>
</feature>
<proteinExistence type="predicted"/>
<dbReference type="Pfam" id="PF01476">
    <property type="entry name" value="LysM"/>
    <property type="match status" value="1"/>
</dbReference>
<protein>
    <submittedName>
        <fullName evidence="4">Peptigoglycan-binding protein LysM</fullName>
    </submittedName>
</protein>
<dbReference type="PANTHER" id="PTHR34700">
    <property type="entry name" value="POTASSIUM BINDING PROTEIN KBP"/>
    <property type="match status" value="1"/>
</dbReference>
<feature type="compositionally biased region" description="Basic and acidic residues" evidence="1">
    <location>
        <begin position="291"/>
        <end position="309"/>
    </location>
</feature>
<gene>
    <name evidence="4" type="ORF">IB75_07000</name>
</gene>
<reference evidence="4 5" key="1">
    <citation type="submission" date="2014-07" db="EMBL/GenBank/DDBJ databases">
        <title>Comparative analysis of Nitrosococcus oceani genome inventories of strains from Pacific and Atlantic gyres.</title>
        <authorList>
            <person name="Lim C.K."/>
            <person name="Wang L."/>
            <person name="Sayavedra-Soto L.A."/>
            <person name="Klotz M.G."/>
        </authorList>
    </citation>
    <scope>NUCLEOTIDE SEQUENCE [LARGE SCALE GENOMIC DNA]</scope>
    <source>
        <strain evidence="4 5">C-27</strain>
    </source>
</reference>
<dbReference type="CDD" id="cd00118">
    <property type="entry name" value="LysM"/>
    <property type="match status" value="1"/>
</dbReference>
<evidence type="ECO:0000313" key="5">
    <source>
        <dbReference type="Proteomes" id="UP000028839"/>
    </source>
</evidence>
<organism evidence="4 5">
    <name type="scientific">Nitrosococcus oceani C-27</name>
    <dbReference type="NCBI Taxonomy" id="314279"/>
    <lineage>
        <taxon>Bacteria</taxon>
        <taxon>Pseudomonadati</taxon>
        <taxon>Pseudomonadota</taxon>
        <taxon>Gammaproteobacteria</taxon>
        <taxon>Chromatiales</taxon>
        <taxon>Chromatiaceae</taxon>
        <taxon>Nitrosococcus</taxon>
    </lineage>
</organism>
<dbReference type="PANTHER" id="PTHR34700:SF4">
    <property type="entry name" value="PHAGE-LIKE ELEMENT PBSX PROTEIN XKDP"/>
    <property type="match status" value="1"/>
</dbReference>
<sequence length="389" mass="42002">MMGAATLLSLLKMQDFLIVFGLALLPALGNFVGGLWAEFLRTSERALNRALHAAAGIVLAIVAIELMPEALKSISPWMIALAFALGGFAYMALEAAIEYLQKKKGKNSSGSTAMWMLYGAVATDLFSDGLMIGAGSAVSPSMALILALGQVLADVPEGYAAIANFKDKNIPRRRRFWLSASFALPALTAATLAYFLLRDQNETLKMAGLVFTAGLLTVAAVEDMVSEAHEIAQDTRWSDFSFIGGFVLFILVSAGFKSYLIEEPESAVAAKAGAEALPALSVSETAKSGEKESLVTRLQERSREKDADMITRLPPTSATKKSQEKRALTSRLPKRLVVQHGDTLSQIAARLYGDPAQWRLLYAANRDRLDNPDLLRAGMELVVPLDSEK</sequence>
<dbReference type="InterPro" id="IPR052196">
    <property type="entry name" value="Bact_Kbp"/>
</dbReference>
<dbReference type="PROSITE" id="PS51782">
    <property type="entry name" value="LYSM"/>
    <property type="match status" value="1"/>
</dbReference>
<evidence type="ECO:0000256" key="1">
    <source>
        <dbReference type="SAM" id="MobiDB-lite"/>
    </source>
</evidence>
<evidence type="ECO:0000259" key="3">
    <source>
        <dbReference type="PROSITE" id="PS51782"/>
    </source>
</evidence>
<feature type="transmembrane region" description="Helical" evidence="2">
    <location>
        <begin position="74"/>
        <end position="93"/>
    </location>
</feature>
<feature type="domain" description="LysM" evidence="3">
    <location>
        <begin position="334"/>
        <end position="383"/>
    </location>
</feature>
<feature type="transmembrane region" description="Helical" evidence="2">
    <location>
        <begin position="176"/>
        <end position="197"/>
    </location>
</feature>
<dbReference type="OrthoDB" id="370541at2"/>
<comment type="caution">
    <text evidence="4">The sequence shown here is derived from an EMBL/GenBank/DDBJ whole genome shotgun (WGS) entry which is preliminary data.</text>
</comment>
<name>A0A0E2ZMX7_9GAMM</name>
<keyword evidence="2" id="KW-0812">Transmembrane</keyword>
<dbReference type="AlphaFoldDB" id="A0A0E2ZMX7"/>
<dbReference type="InterPro" id="IPR036779">
    <property type="entry name" value="LysM_dom_sf"/>
</dbReference>
<keyword evidence="2" id="KW-1133">Transmembrane helix</keyword>
<accession>A0A0E2ZMX7</accession>
<keyword evidence="2" id="KW-0472">Membrane</keyword>
<evidence type="ECO:0000256" key="2">
    <source>
        <dbReference type="SAM" id="Phobius"/>
    </source>
</evidence>
<evidence type="ECO:0000313" key="4">
    <source>
        <dbReference type="EMBL" id="KFI19717.1"/>
    </source>
</evidence>
<dbReference type="Gene3D" id="3.10.350.10">
    <property type="entry name" value="LysM domain"/>
    <property type="match status" value="1"/>
</dbReference>
<dbReference type="Proteomes" id="UP000028839">
    <property type="component" value="Unassembled WGS sequence"/>
</dbReference>
<dbReference type="SMART" id="SM00257">
    <property type="entry name" value="LysM"/>
    <property type="match status" value="1"/>
</dbReference>
<feature type="transmembrane region" description="Helical" evidence="2">
    <location>
        <begin position="16"/>
        <end position="37"/>
    </location>
</feature>
<dbReference type="HOGENOM" id="CLU_711393_0_0_6"/>
<dbReference type="InterPro" id="IPR018392">
    <property type="entry name" value="LysM"/>
</dbReference>